<evidence type="ECO:0000313" key="3">
    <source>
        <dbReference type="Proteomes" id="UP000050761"/>
    </source>
</evidence>
<evidence type="ECO:0000313" key="4">
    <source>
        <dbReference type="WBParaSite" id="HPBE_0000417601-mRNA-1"/>
    </source>
</evidence>
<keyword evidence="1" id="KW-0472">Membrane</keyword>
<evidence type="ECO:0000256" key="1">
    <source>
        <dbReference type="SAM" id="Phobius"/>
    </source>
</evidence>
<protein>
    <submittedName>
        <fullName evidence="2 4">Uncharacterized protein</fullName>
    </submittedName>
</protein>
<accession>A0A3P7WGU3</accession>
<keyword evidence="3" id="KW-1185">Reference proteome</keyword>
<evidence type="ECO:0000313" key="2">
    <source>
        <dbReference type="EMBL" id="VDO60310.1"/>
    </source>
</evidence>
<dbReference type="AlphaFoldDB" id="A0A183FD90"/>
<dbReference type="Proteomes" id="UP000050761">
    <property type="component" value="Unassembled WGS sequence"/>
</dbReference>
<proteinExistence type="predicted"/>
<organism evidence="3 4">
    <name type="scientific">Heligmosomoides polygyrus</name>
    <name type="common">Parasitic roundworm</name>
    <dbReference type="NCBI Taxonomy" id="6339"/>
    <lineage>
        <taxon>Eukaryota</taxon>
        <taxon>Metazoa</taxon>
        <taxon>Ecdysozoa</taxon>
        <taxon>Nematoda</taxon>
        <taxon>Chromadorea</taxon>
        <taxon>Rhabditida</taxon>
        <taxon>Rhabditina</taxon>
        <taxon>Rhabditomorpha</taxon>
        <taxon>Strongyloidea</taxon>
        <taxon>Heligmosomidae</taxon>
        <taxon>Heligmosomoides</taxon>
    </lineage>
</organism>
<name>A0A183FD90_HELPZ</name>
<keyword evidence="1" id="KW-0812">Transmembrane</keyword>
<reference evidence="2 3" key="1">
    <citation type="submission" date="2018-11" db="EMBL/GenBank/DDBJ databases">
        <authorList>
            <consortium name="Pathogen Informatics"/>
        </authorList>
    </citation>
    <scope>NUCLEOTIDE SEQUENCE [LARGE SCALE GENOMIC DNA]</scope>
</reference>
<feature type="transmembrane region" description="Helical" evidence="1">
    <location>
        <begin position="33"/>
        <end position="63"/>
    </location>
</feature>
<dbReference type="WBParaSite" id="HPBE_0000417601-mRNA-1">
    <property type="protein sequence ID" value="HPBE_0000417601-mRNA-1"/>
    <property type="gene ID" value="HPBE_0000417601"/>
</dbReference>
<sequence length="123" mass="12941">MGFFRQCVISDSGDIDFDRVPALGCNADDDGDVVVVVAIAIGALCVVVGCSAAAAAAAGAAIYRFQTRLRHTLSYFTPLLARCFELIHRDRSPKSAALALRPPPSGSLCSSTRSRMICACLSC</sequence>
<reference evidence="4" key="2">
    <citation type="submission" date="2019-09" db="UniProtKB">
        <authorList>
            <consortium name="WormBaseParasite"/>
        </authorList>
    </citation>
    <scope>IDENTIFICATION</scope>
</reference>
<gene>
    <name evidence="2" type="ORF">HPBE_LOCUS4177</name>
</gene>
<accession>A0A183FD90</accession>
<dbReference type="EMBL" id="UZAH01025280">
    <property type="protein sequence ID" value="VDO60310.1"/>
    <property type="molecule type" value="Genomic_DNA"/>
</dbReference>
<keyword evidence="1" id="KW-1133">Transmembrane helix</keyword>